<feature type="region of interest" description="Disordered" evidence="1">
    <location>
        <begin position="272"/>
        <end position="311"/>
    </location>
</feature>
<evidence type="ECO:0000313" key="3">
    <source>
        <dbReference type="Proteomes" id="UP000314294"/>
    </source>
</evidence>
<reference evidence="2 3" key="1">
    <citation type="submission" date="2019-03" db="EMBL/GenBank/DDBJ databases">
        <title>First draft genome of Liparis tanakae, snailfish: a comprehensive survey of snailfish specific genes.</title>
        <authorList>
            <person name="Kim W."/>
            <person name="Song I."/>
            <person name="Jeong J.-H."/>
            <person name="Kim D."/>
            <person name="Kim S."/>
            <person name="Ryu S."/>
            <person name="Song J.Y."/>
            <person name="Lee S.K."/>
        </authorList>
    </citation>
    <scope>NUCLEOTIDE SEQUENCE [LARGE SCALE GENOMIC DNA]</scope>
    <source>
        <tissue evidence="2">Muscle</tissue>
    </source>
</reference>
<comment type="caution">
    <text evidence="2">The sequence shown here is derived from an EMBL/GenBank/DDBJ whole genome shotgun (WGS) entry which is preliminary data.</text>
</comment>
<dbReference type="EMBL" id="SRLO01000420">
    <property type="protein sequence ID" value="TNN56788.1"/>
    <property type="molecule type" value="Genomic_DNA"/>
</dbReference>
<name>A0A4Z2GSY8_9TELE</name>
<feature type="region of interest" description="Disordered" evidence="1">
    <location>
        <begin position="181"/>
        <end position="212"/>
    </location>
</feature>
<protein>
    <submittedName>
        <fullName evidence="2">Uncharacterized protein</fullName>
    </submittedName>
</protein>
<feature type="compositionally biased region" description="Basic and acidic residues" evidence="1">
    <location>
        <begin position="12"/>
        <end position="26"/>
    </location>
</feature>
<organism evidence="2 3">
    <name type="scientific">Liparis tanakae</name>
    <name type="common">Tanaka's snailfish</name>
    <dbReference type="NCBI Taxonomy" id="230148"/>
    <lineage>
        <taxon>Eukaryota</taxon>
        <taxon>Metazoa</taxon>
        <taxon>Chordata</taxon>
        <taxon>Craniata</taxon>
        <taxon>Vertebrata</taxon>
        <taxon>Euteleostomi</taxon>
        <taxon>Actinopterygii</taxon>
        <taxon>Neopterygii</taxon>
        <taxon>Teleostei</taxon>
        <taxon>Neoteleostei</taxon>
        <taxon>Acanthomorphata</taxon>
        <taxon>Eupercaria</taxon>
        <taxon>Perciformes</taxon>
        <taxon>Cottioidei</taxon>
        <taxon>Cottales</taxon>
        <taxon>Liparidae</taxon>
        <taxon>Liparis</taxon>
    </lineage>
</organism>
<evidence type="ECO:0000256" key="1">
    <source>
        <dbReference type="SAM" id="MobiDB-lite"/>
    </source>
</evidence>
<proteinExistence type="predicted"/>
<feature type="compositionally biased region" description="Polar residues" evidence="1">
    <location>
        <begin position="1"/>
        <end position="11"/>
    </location>
</feature>
<evidence type="ECO:0000313" key="2">
    <source>
        <dbReference type="EMBL" id="TNN56788.1"/>
    </source>
</evidence>
<feature type="compositionally biased region" description="Basic and acidic residues" evidence="1">
    <location>
        <begin position="331"/>
        <end position="360"/>
    </location>
</feature>
<accession>A0A4Z2GSY8</accession>
<dbReference type="AlphaFoldDB" id="A0A4Z2GSY8"/>
<sequence>MSTLNACNTTAKTHERSALDSQHNPEELASCRRFPPQTVTVLCIAERGNVRTHHAERGRGLRPANTPRSPGARRATAVRSGLWRHAADAHAFLTIERLRGGRRDQEESTRLSRGGNEKVCPHAGAISSSHQHVVDEEVSARYAADELARYAIVVVAQVGDHVVKLEDLVALVGVLKPRVEGHPRDRAVGGPDGPGGPGSPGGPGGPGLPGLPGFPCGPCSKVEGGSTLLRSLNASASAWSPVELVLLAGVGVAHHATGAQHLVVAGVVTHGADQHGDEDHQHQDQHNPDGSRHQGLPPDAESGKGLRCQRGSPGGRNGDCLVWGACHRRSGSRDPGKSCKRTGECVRGDDVHRSPPDHHQRPSPVSSLDRFRNADNHGPKFSPGLK</sequence>
<dbReference type="Proteomes" id="UP000314294">
    <property type="component" value="Unassembled WGS sequence"/>
</dbReference>
<feature type="region of interest" description="Disordered" evidence="1">
    <location>
        <begin position="327"/>
        <end position="386"/>
    </location>
</feature>
<feature type="compositionally biased region" description="Gly residues" evidence="1">
    <location>
        <begin position="190"/>
        <end position="210"/>
    </location>
</feature>
<feature type="region of interest" description="Disordered" evidence="1">
    <location>
        <begin position="1"/>
        <end position="26"/>
    </location>
</feature>
<feature type="region of interest" description="Disordered" evidence="1">
    <location>
        <begin position="53"/>
        <end position="74"/>
    </location>
</feature>
<keyword evidence="3" id="KW-1185">Reference proteome</keyword>
<feature type="compositionally biased region" description="Basic and acidic residues" evidence="1">
    <location>
        <begin position="272"/>
        <end position="292"/>
    </location>
</feature>
<gene>
    <name evidence="2" type="ORF">EYF80_032966</name>
</gene>
<feature type="compositionally biased region" description="Basic and acidic residues" evidence="1">
    <location>
        <begin position="369"/>
        <end position="378"/>
    </location>
</feature>